<dbReference type="PROSITE" id="PS50977">
    <property type="entry name" value="HTH_TETR_2"/>
    <property type="match status" value="1"/>
</dbReference>
<dbReference type="InterPro" id="IPR036271">
    <property type="entry name" value="Tet_transcr_reg_TetR-rel_C_sf"/>
</dbReference>
<proteinExistence type="predicted"/>
<organism evidence="4 5">
    <name type="scientific">Bifidobacterium apri</name>
    <dbReference type="NCBI Taxonomy" id="1769423"/>
    <lineage>
        <taxon>Bacteria</taxon>
        <taxon>Bacillati</taxon>
        <taxon>Actinomycetota</taxon>
        <taxon>Actinomycetes</taxon>
        <taxon>Bifidobacteriales</taxon>
        <taxon>Bifidobacteriaceae</taxon>
        <taxon>Bifidobacterium</taxon>
    </lineage>
</organism>
<name>A0A6A2W2D9_9BIFI</name>
<dbReference type="InterPro" id="IPR009057">
    <property type="entry name" value="Homeodomain-like_sf"/>
</dbReference>
<feature type="domain" description="HTH tetR-type" evidence="3">
    <location>
        <begin position="67"/>
        <end position="127"/>
    </location>
</feature>
<dbReference type="EMBL" id="WBSO01000003">
    <property type="protein sequence ID" value="KAB8299656.1"/>
    <property type="molecule type" value="Genomic_DNA"/>
</dbReference>
<dbReference type="PANTHER" id="PTHR30055">
    <property type="entry name" value="HTH-TYPE TRANSCRIPTIONAL REGULATOR RUTR"/>
    <property type="match status" value="1"/>
</dbReference>
<dbReference type="SUPFAM" id="SSF46689">
    <property type="entry name" value="Homeodomain-like"/>
    <property type="match status" value="1"/>
</dbReference>
<keyword evidence="1 2" id="KW-0238">DNA-binding</keyword>
<keyword evidence="5" id="KW-1185">Reference proteome</keyword>
<dbReference type="InterPro" id="IPR050109">
    <property type="entry name" value="HTH-type_TetR-like_transc_reg"/>
</dbReference>
<evidence type="ECO:0000256" key="1">
    <source>
        <dbReference type="ARBA" id="ARBA00023125"/>
    </source>
</evidence>
<dbReference type="AlphaFoldDB" id="A0A6A2W2D9"/>
<evidence type="ECO:0000259" key="3">
    <source>
        <dbReference type="PROSITE" id="PS50977"/>
    </source>
</evidence>
<accession>A0A6A2W2D9</accession>
<dbReference type="SUPFAM" id="SSF48498">
    <property type="entry name" value="Tetracyclin repressor-like, C-terminal domain"/>
    <property type="match status" value="1"/>
</dbReference>
<protein>
    <submittedName>
        <fullName evidence="4">TetR family transcriptional regulator</fullName>
    </submittedName>
</protein>
<dbReference type="Pfam" id="PF00440">
    <property type="entry name" value="TetR_N"/>
    <property type="match status" value="1"/>
</dbReference>
<gene>
    <name evidence="4" type="ORF">DSM100238_0690</name>
</gene>
<dbReference type="GO" id="GO:0000976">
    <property type="term" value="F:transcription cis-regulatory region binding"/>
    <property type="evidence" value="ECO:0007669"/>
    <property type="project" value="TreeGrafter"/>
</dbReference>
<dbReference type="InterPro" id="IPR001647">
    <property type="entry name" value="HTH_TetR"/>
</dbReference>
<comment type="caution">
    <text evidence="4">The sequence shown here is derived from an EMBL/GenBank/DDBJ whole genome shotgun (WGS) entry which is preliminary data.</text>
</comment>
<sequence>MTRQKGRVCQGGAATGRHGFRMRRHHAFVAEVRTGKSRDAIIPVVHETEELTRPQHRAPRGKYAPSRVRRELICSTVLDLVDQSGYDDVTVVRISEATGIPQSSVLYHFPTKDHLLVGAMELADAREREQYDLETAWPEFNASALTDLIDARLRRCNRLRLLTYLRGLAMQPQNPANAYLMRKDRETVEHWTRLCSRLQRQGEMHPALDSRQTALQILALWHGLVQWYLLDDSSQVEPDAIRDVFLNGVRHLMCKNWQDFIKQFADTKLGI</sequence>
<feature type="DNA-binding region" description="H-T-H motif" evidence="2">
    <location>
        <begin position="90"/>
        <end position="109"/>
    </location>
</feature>
<evidence type="ECO:0000256" key="2">
    <source>
        <dbReference type="PROSITE-ProRule" id="PRU00335"/>
    </source>
</evidence>
<dbReference type="GO" id="GO:0003700">
    <property type="term" value="F:DNA-binding transcription factor activity"/>
    <property type="evidence" value="ECO:0007669"/>
    <property type="project" value="TreeGrafter"/>
</dbReference>
<evidence type="ECO:0000313" key="4">
    <source>
        <dbReference type="EMBL" id="KAB8299656.1"/>
    </source>
</evidence>
<reference evidence="4 5" key="1">
    <citation type="submission" date="2019-09" db="EMBL/GenBank/DDBJ databases">
        <title>Characterization of the phylogenetic diversity of two novel species belonging to the genus Bifidobacterium: Bifidobacterium cebidarum sp. nov. and Bifidobacterium leontopitheci sp. nov.</title>
        <authorList>
            <person name="Lugli G.A."/>
            <person name="Duranti S."/>
            <person name="Milani C."/>
            <person name="Turroni F."/>
            <person name="Ventura M."/>
        </authorList>
    </citation>
    <scope>NUCLEOTIDE SEQUENCE [LARGE SCALE GENOMIC DNA]</scope>
    <source>
        <strain evidence="4 5">DSM 100238</strain>
    </source>
</reference>
<evidence type="ECO:0000313" key="5">
    <source>
        <dbReference type="Proteomes" id="UP000440041"/>
    </source>
</evidence>
<dbReference type="Gene3D" id="1.10.357.10">
    <property type="entry name" value="Tetracycline Repressor, domain 2"/>
    <property type="match status" value="1"/>
</dbReference>
<dbReference type="PANTHER" id="PTHR30055:SF226">
    <property type="entry name" value="HTH-TYPE TRANSCRIPTIONAL REGULATOR PKSA"/>
    <property type="match status" value="1"/>
</dbReference>
<dbReference type="Proteomes" id="UP000440041">
    <property type="component" value="Unassembled WGS sequence"/>
</dbReference>